<accession>A0A1L7UJC7</accession>
<evidence type="ECO:0000313" key="2">
    <source>
        <dbReference type="EMBL" id="CVL08165.1"/>
    </source>
</evidence>
<proteinExistence type="predicted"/>
<organism evidence="2 3">
    <name type="scientific">Fusarium mangiferae</name>
    <name type="common">Mango malformation disease fungus</name>
    <dbReference type="NCBI Taxonomy" id="192010"/>
    <lineage>
        <taxon>Eukaryota</taxon>
        <taxon>Fungi</taxon>
        <taxon>Dikarya</taxon>
        <taxon>Ascomycota</taxon>
        <taxon>Pezizomycotina</taxon>
        <taxon>Sordariomycetes</taxon>
        <taxon>Hypocreomycetidae</taxon>
        <taxon>Hypocreales</taxon>
        <taxon>Nectriaceae</taxon>
        <taxon>Fusarium</taxon>
        <taxon>Fusarium fujikuroi species complex</taxon>
    </lineage>
</organism>
<reference evidence="3" key="1">
    <citation type="journal article" date="2016" name="Genome Biol. Evol.">
        <title>Comparative 'omics' of the Fusarium fujikuroi species complex highlights differences in genetic potential and metabolite synthesis.</title>
        <authorList>
            <person name="Niehaus E.-M."/>
            <person name="Muensterkoetter M."/>
            <person name="Proctor R.H."/>
            <person name="Brown D.W."/>
            <person name="Sharon A."/>
            <person name="Idan Y."/>
            <person name="Oren-Young L."/>
            <person name="Sieber C.M."/>
            <person name="Novak O."/>
            <person name="Pencik A."/>
            <person name="Tarkowska D."/>
            <person name="Hromadova K."/>
            <person name="Freeman S."/>
            <person name="Maymon M."/>
            <person name="Elazar M."/>
            <person name="Youssef S.A."/>
            <person name="El-Shabrawy E.S.M."/>
            <person name="Shalaby A.B.A."/>
            <person name="Houterman P."/>
            <person name="Brock N.L."/>
            <person name="Burkhardt I."/>
            <person name="Tsavkelova E.A."/>
            <person name="Dickschat J.S."/>
            <person name="Galuszka P."/>
            <person name="Gueldener U."/>
            <person name="Tudzynski B."/>
        </authorList>
    </citation>
    <scope>NUCLEOTIDE SEQUENCE [LARGE SCALE GENOMIC DNA]</scope>
    <source>
        <strain evidence="3">MRC7560</strain>
    </source>
</reference>
<feature type="compositionally biased region" description="Basic and acidic residues" evidence="1">
    <location>
        <begin position="88"/>
        <end position="113"/>
    </location>
</feature>
<dbReference type="EMBL" id="FCQH01000022">
    <property type="protein sequence ID" value="CVL08165.1"/>
    <property type="molecule type" value="Genomic_DNA"/>
</dbReference>
<comment type="caution">
    <text evidence="2">The sequence shown here is derived from an EMBL/GenBank/DDBJ whole genome shotgun (WGS) entry which is preliminary data.</text>
</comment>
<evidence type="ECO:0000313" key="3">
    <source>
        <dbReference type="Proteomes" id="UP000184255"/>
    </source>
</evidence>
<feature type="region of interest" description="Disordered" evidence="1">
    <location>
        <begin position="25"/>
        <end position="64"/>
    </location>
</feature>
<sequence length="283" mass="32364">MAAEMTDLKQPQPVAECRCFATLEQDAGHEGEAKEGQVRRDDHEYTQATPPERPRRRQWKAEPFLEKQMPYDALARDETEDGLALVKRKPENTKKQRKKLDQTKGKVAAKDEAPMAAMEKGPEDEIKRLTRSLEEKYKETQEREIKMGELRARIESNAHEQEIGGLYGVTRDQKAEIRRQRQNEQTMRAEADRQGTIAAESQERPWGKEYQVLELERIRTRANLKLIGSGIIVIEALVHDTALLMQHVLMTVTGRLDGIDSAASANRAFDEIDVFLEKVTATR</sequence>
<feature type="region of interest" description="Disordered" evidence="1">
    <location>
        <begin position="181"/>
        <end position="201"/>
    </location>
</feature>
<dbReference type="AlphaFoldDB" id="A0A1L7UJC7"/>
<evidence type="ECO:0000256" key="1">
    <source>
        <dbReference type="SAM" id="MobiDB-lite"/>
    </source>
</evidence>
<protein>
    <submittedName>
        <fullName evidence="2">Uncharacterized protein</fullName>
    </submittedName>
</protein>
<keyword evidence="3" id="KW-1185">Reference proteome</keyword>
<dbReference type="Proteomes" id="UP000184255">
    <property type="component" value="Unassembled WGS sequence"/>
</dbReference>
<dbReference type="RefSeq" id="XP_041690946.1">
    <property type="nucleotide sequence ID" value="XM_041825580.1"/>
</dbReference>
<feature type="compositionally biased region" description="Basic and acidic residues" evidence="1">
    <location>
        <begin position="26"/>
        <end position="45"/>
    </location>
</feature>
<dbReference type="VEuPathDB" id="FungiDB:FMAN_14181"/>
<name>A0A1L7UJC7_FUSMA</name>
<dbReference type="GeneID" id="65093430"/>
<feature type="compositionally biased region" description="Basic and acidic residues" evidence="1">
    <location>
        <begin position="181"/>
        <end position="193"/>
    </location>
</feature>
<feature type="region of interest" description="Disordered" evidence="1">
    <location>
        <begin position="83"/>
        <end position="122"/>
    </location>
</feature>
<gene>
    <name evidence="2" type="ORF">FMAN_14181</name>
</gene>